<sequence>MKKSLFITTGTLALAGAMAGLGAFGGMAFASTPAPAATPTAIVQPAVAAQTTQVKPNSEKPSLGESASSSKETDNVNYAEQGDHQGNNGVAETGSGTAEKKSAEETSSGPDTDNLNVQQ</sequence>
<keyword evidence="4" id="KW-1185">Reference proteome</keyword>
<dbReference type="Proteomes" id="UP000186102">
    <property type="component" value="Unassembled WGS sequence"/>
</dbReference>
<name>A0A1Q8QZ44_9FIRM</name>
<feature type="signal peptide" evidence="2">
    <location>
        <begin position="1"/>
        <end position="36"/>
    </location>
</feature>
<feature type="compositionally biased region" description="Polar residues" evidence="1">
    <location>
        <begin position="105"/>
        <end position="119"/>
    </location>
</feature>
<evidence type="ECO:0000256" key="2">
    <source>
        <dbReference type="SAM" id="SignalP"/>
    </source>
</evidence>
<organism evidence="3 4">
    <name type="scientific">Desulfosporosinus metallidurans</name>
    <dbReference type="NCBI Taxonomy" id="1888891"/>
    <lineage>
        <taxon>Bacteria</taxon>
        <taxon>Bacillati</taxon>
        <taxon>Bacillota</taxon>
        <taxon>Clostridia</taxon>
        <taxon>Eubacteriales</taxon>
        <taxon>Desulfitobacteriaceae</taxon>
        <taxon>Desulfosporosinus</taxon>
    </lineage>
</organism>
<dbReference type="RefSeq" id="WP_075364300.1">
    <property type="nucleotide sequence ID" value="NZ_MLBF01000008.1"/>
</dbReference>
<dbReference type="AlphaFoldDB" id="A0A1Q8QZ44"/>
<gene>
    <name evidence="3" type="ORF">DSOL_1609</name>
</gene>
<accession>A0A1Q8QZ44</accession>
<comment type="caution">
    <text evidence="3">The sequence shown here is derived from an EMBL/GenBank/DDBJ whole genome shotgun (WGS) entry which is preliminary data.</text>
</comment>
<proteinExistence type="predicted"/>
<dbReference type="EMBL" id="MLBF01000008">
    <property type="protein sequence ID" value="OLN32571.1"/>
    <property type="molecule type" value="Genomic_DNA"/>
</dbReference>
<feature type="region of interest" description="Disordered" evidence="1">
    <location>
        <begin position="48"/>
        <end position="119"/>
    </location>
</feature>
<reference evidence="3 4" key="1">
    <citation type="submission" date="2016-09" db="EMBL/GenBank/DDBJ databases">
        <title>Complete genome of Desulfosporosinus sp. OL.</title>
        <authorList>
            <person name="Mardanov A."/>
            <person name="Beletsky A."/>
            <person name="Panova A."/>
            <person name="Karnachuk O."/>
            <person name="Ravin N."/>
        </authorList>
    </citation>
    <scope>NUCLEOTIDE SEQUENCE [LARGE SCALE GENOMIC DNA]</scope>
    <source>
        <strain evidence="3 4">OL</strain>
    </source>
</reference>
<feature type="compositionally biased region" description="Polar residues" evidence="1">
    <location>
        <begin position="55"/>
        <end position="96"/>
    </location>
</feature>
<evidence type="ECO:0000313" key="3">
    <source>
        <dbReference type="EMBL" id="OLN32571.1"/>
    </source>
</evidence>
<evidence type="ECO:0000313" key="4">
    <source>
        <dbReference type="Proteomes" id="UP000186102"/>
    </source>
</evidence>
<keyword evidence="2" id="KW-0732">Signal</keyword>
<evidence type="ECO:0000256" key="1">
    <source>
        <dbReference type="SAM" id="MobiDB-lite"/>
    </source>
</evidence>
<protein>
    <submittedName>
        <fullName evidence="3">Uncharacterized protein</fullName>
    </submittedName>
</protein>
<feature type="chain" id="PRO_5038436193" evidence="2">
    <location>
        <begin position="37"/>
        <end position="119"/>
    </location>
</feature>